<gene>
    <name evidence="5" type="ORF">SAMN05216167_1424</name>
</gene>
<dbReference type="InterPro" id="IPR029066">
    <property type="entry name" value="PLP-binding_barrel"/>
</dbReference>
<reference evidence="5 6" key="1">
    <citation type="submission" date="2016-10" db="EMBL/GenBank/DDBJ databases">
        <authorList>
            <person name="de Groot N.N."/>
        </authorList>
    </citation>
    <scope>NUCLEOTIDE SEQUENCE [LARGE SCALE GENOMIC DNA]</scope>
    <source>
        <strain evidence="5 6">DSM 26130</strain>
    </source>
</reference>
<dbReference type="PANTHER" id="PTHR43295">
    <property type="entry name" value="ARGININE DECARBOXYLASE"/>
    <property type="match status" value="1"/>
</dbReference>
<dbReference type="PANTHER" id="PTHR43295:SF9">
    <property type="entry name" value="BIOSYNTHETIC ARGININE DECARBOXYLASE"/>
    <property type="match status" value="1"/>
</dbReference>
<dbReference type="SUPFAM" id="SSF50621">
    <property type="entry name" value="Alanine racemase C-terminal domain-like"/>
    <property type="match status" value="1"/>
</dbReference>
<evidence type="ECO:0000256" key="3">
    <source>
        <dbReference type="SAM" id="MobiDB-lite"/>
    </source>
</evidence>
<name>A0A1I2HC82_9BACT</name>
<dbReference type="InterPro" id="IPR022644">
    <property type="entry name" value="De-COase2_N"/>
</dbReference>
<dbReference type="Proteomes" id="UP000198598">
    <property type="component" value="Unassembled WGS sequence"/>
</dbReference>
<organism evidence="5 6">
    <name type="scientific">Spirosoma endophyticum</name>
    <dbReference type="NCBI Taxonomy" id="662367"/>
    <lineage>
        <taxon>Bacteria</taxon>
        <taxon>Pseudomonadati</taxon>
        <taxon>Bacteroidota</taxon>
        <taxon>Cytophagia</taxon>
        <taxon>Cytophagales</taxon>
        <taxon>Cytophagaceae</taxon>
        <taxon>Spirosoma</taxon>
    </lineage>
</organism>
<evidence type="ECO:0000256" key="1">
    <source>
        <dbReference type="ARBA" id="ARBA00001933"/>
    </source>
</evidence>
<dbReference type="InterPro" id="IPR002985">
    <property type="entry name" value="Arg_decrbxlase"/>
</dbReference>
<evidence type="ECO:0000256" key="2">
    <source>
        <dbReference type="ARBA" id="ARBA00022898"/>
    </source>
</evidence>
<dbReference type="SUPFAM" id="SSF51419">
    <property type="entry name" value="PLP-binding barrel"/>
    <property type="match status" value="1"/>
</dbReference>
<evidence type="ECO:0000313" key="5">
    <source>
        <dbReference type="EMBL" id="SFF27865.1"/>
    </source>
</evidence>
<evidence type="ECO:0000259" key="4">
    <source>
        <dbReference type="Pfam" id="PF02784"/>
    </source>
</evidence>
<dbReference type="Gene3D" id="3.20.20.10">
    <property type="entry name" value="Alanine racemase"/>
    <property type="match status" value="1"/>
</dbReference>
<keyword evidence="2" id="KW-0663">Pyridoxal phosphate</keyword>
<feature type="domain" description="Orn/DAP/Arg decarboxylase 2 N-terminal" evidence="4">
    <location>
        <begin position="106"/>
        <end position="346"/>
    </location>
</feature>
<dbReference type="GO" id="GO:0006527">
    <property type="term" value="P:L-arginine catabolic process"/>
    <property type="evidence" value="ECO:0007669"/>
    <property type="project" value="InterPro"/>
</dbReference>
<dbReference type="Gene3D" id="2.40.37.10">
    <property type="entry name" value="Lyase, Ornithine Decarboxylase, Chain A, domain 1"/>
    <property type="match status" value="1"/>
</dbReference>
<sequence length="529" mass="61404">MHFICKPQFPGSNSHLFFLEPQPHQRTAPFYASNVGMKTYYDLIDQTFEFPTREFNVEKNELMFNNVPLMDIVKQYGTPLKLTYLPKITEHIEHAKLLFRNAMKRYNYKGNYTYCYCTKSSHFRFVLEEVLKNNVHLETSSAYDIQIVRELHKMDRVSKQTYIIANGYKRPLYTQYLSEMINEGFNVIPVLDNLKEIEAYENTITADTVNFGIRIATDEEPNFAFYTSRLGIRYSDVNELYRSKIQPNEKFKLKMLHFFINTGIKDSAYYWSELSRFMYKYCELRKICPDLDSIDIGGGMPIQTSFQFTYDYQAMIDQIVESIQWICNKSNVPVPHIFTEFGSYTVGESGAVIYKVIDQKLQNDKELWYMIDGSFITQLPDSWGLGQKYIMLSVNNWDNPYQKVNLGGLTCDSHDFYNTEAHSADLYLPIFDQEAEDQYIGLFHTGAYQESLGGYGGIQHCLIPAPQHVIVDKDEEGNLRTRLFAPEQNSEVMLKILGYGGAEPGMTELEATEAAEEREEEAELVKEEN</sequence>
<dbReference type="Pfam" id="PF02784">
    <property type="entry name" value="Orn_Arg_deC_N"/>
    <property type="match status" value="1"/>
</dbReference>
<protein>
    <submittedName>
        <fullName evidence="5">Arginine decarboxylase</fullName>
    </submittedName>
</protein>
<comment type="cofactor">
    <cofactor evidence="1">
        <name>pyridoxal 5'-phosphate</name>
        <dbReference type="ChEBI" id="CHEBI:597326"/>
    </cofactor>
</comment>
<feature type="region of interest" description="Disordered" evidence="3">
    <location>
        <begin position="510"/>
        <end position="529"/>
    </location>
</feature>
<keyword evidence="6" id="KW-1185">Reference proteome</keyword>
<dbReference type="STRING" id="662367.SAMN05216167_1424"/>
<dbReference type="InterPro" id="IPR009006">
    <property type="entry name" value="Ala_racemase/Decarboxylase_C"/>
</dbReference>
<feature type="compositionally biased region" description="Acidic residues" evidence="3">
    <location>
        <begin position="510"/>
        <end position="522"/>
    </location>
</feature>
<dbReference type="GO" id="GO:0008295">
    <property type="term" value="P:spermidine biosynthetic process"/>
    <property type="evidence" value="ECO:0007669"/>
    <property type="project" value="InterPro"/>
</dbReference>
<accession>A0A1I2HC82</accession>
<dbReference type="GO" id="GO:0008792">
    <property type="term" value="F:arginine decarboxylase activity"/>
    <property type="evidence" value="ECO:0007669"/>
    <property type="project" value="InterPro"/>
</dbReference>
<dbReference type="EMBL" id="FOLQ01000042">
    <property type="protein sequence ID" value="SFF27865.1"/>
    <property type="molecule type" value="Genomic_DNA"/>
</dbReference>
<evidence type="ECO:0000313" key="6">
    <source>
        <dbReference type="Proteomes" id="UP000198598"/>
    </source>
</evidence>
<proteinExistence type="predicted"/>
<dbReference type="AlphaFoldDB" id="A0A1I2HC82"/>